<dbReference type="SUPFAM" id="SSF103032">
    <property type="entry name" value="Hypothetical protein YwqG"/>
    <property type="match status" value="1"/>
</dbReference>
<dbReference type="Proteomes" id="UP000199503">
    <property type="component" value="Unassembled WGS sequence"/>
</dbReference>
<dbReference type="EMBL" id="FOFV01000012">
    <property type="protein sequence ID" value="SER80834.1"/>
    <property type="molecule type" value="Genomic_DNA"/>
</dbReference>
<evidence type="ECO:0000313" key="2">
    <source>
        <dbReference type="Proteomes" id="UP000199503"/>
    </source>
</evidence>
<organism evidence="1 2">
    <name type="scientific">Lentzea albida</name>
    <dbReference type="NCBI Taxonomy" id="65499"/>
    <lineage>
        <taxon>Bacteria</taxon>
        <taxon>Bacillati</taxon>
        <taxon>Actinomycetota</taxon>
        <taxon>Actinomycetes</taxon>
        <taxon>Pseudonocardiales</taxon>
        <taxon>Pseudonocardiaceae</taxon>
        <taxon>Lentzea</taxon>
    </lineage>
</organism>
<sequence>MDRYEQFRSAAIDRGLPEDEAVKFADHLRFVVWLGTAGPDEQVVGQEGGLPRLPVGTDWPADRDGTPLPFIASIDCALLPRAEGLPLPEDGSLLFFLNHDDDVEAEAHTEEPVHARVLHVPAGTETVVASPPPDHDTRTFFHENLPFLQPEHRLTAWVEPALPKWITEEDYDFDSLVEERLFEELKHVEELRELVDVLWPDVDRSSGFRLGGYCALIGGSATPWTQMTYAGFADLSDAGEYQLIREWVPLAQFYTASEFYYGCFLICFDDLAARRFENMRSFTMFTE</sequence>
<name>A0A1H9S781_9PSEU</name>
<dbReference type="Gene3D" id="2.30.320.10">
    <property type="entry name" value="YwqG-like"/>
    <property type="match status" value="1"/>
</dbReference>
<dbReference type="RefSeq" id="WP_177229943.1">
    <property type="nucleotide sequence ID" value="NZ_FOFV01000012.1"/>
</dbReference>
<protein>
    <submittedName>
        <fullName evidence="1">Uncharacterized protein YwqG</fullName>
    </submittedName>
</protein>
<evidence type="ECO:0000313" key="1">
    <source>
        <dbReference type="EMBL" id="SER80834.1"/>
    </source>
</evidence>
<keyword evidence="2" id="KW-1185">Reference proteome</keyword>
<accession>A0A1H9S781</accession>
<gene>
    <name evidence="1" type="ORF">SAMN04488000_11221</name>
</gene>
<dbReference type="AlphaFoldDB" id="A0A1H9S781"/>
<proteinExistence type="predicted"/>
<dbReference type="InterPro" id="IPR015315">
    <property type="entry name" value="DUF1963"/>
</dbReference>
<dbReference type="InterPro" id="IPR035948">
    <property type="entry name" value="YwqG-like_sf"/>
</dbReference>
<reference evidence="2" key="1">
    <citation type="submission" date="2016-10" db="EMBL/GenBank/DDBJ databases">
        <authorList>
            <person name="Varghese N."/>
            <person name="Submissions S."/>
        </authorList>
    </citation>
    <scope>NUCLEOTIDE SEQUENCE [LARGE SCALE GENOMIC DNA]</scope>
    <source>
        <strain evidence="2">DSM 44437</strain>
    </source>
</reference>
<dbReference type="Pfam" id="PF09234">
    <property type="entry name" value="DUF1963"/>
    <property type="match status" value="1"/>
</dbReference>